<dbReference type="GO" id="GO:0005886">
    <property type="term" value="C:plasma membrane"/>
    <property type="evidence" value="ECO:0007669"/>
    <property type="project" value="UniProtKB-SubCell"/>
</dbReference>
<keyword evidence="11" id="KW-1185">Reference proteome</keyword>
<dbReference type="GO" id="GO:0055085">
    <property type="term" value="P:transmembrane transport"/>
    <property type="evidence" value="ECO:0007669"/>
    <property type="project" value="InterPro"/>
</dbReference>
<dbReference type="PROSITE" id="PS50928">
    <property type="entry name" value="ABC_TM1"/>
    <property type="match status" value="1"/>
</dbReference>
<dbReference type="InterPro" id="IPR000515">
    <property type="entry name" value="MetI-like"/>
</dbReference>
<dbReference type="RefSeq" id="WP_188914777.1">
    <property type="nucleotide sequence ID" value="NZ_BMMF01000012.1"/>
</dbReference>
<comment type="similarity">
    <text evidence="2">Belongs to the binding-protein-dependent transport system permease family. CysTW subfamily.</text>
</comment>
<feature type="transmembrane region" description="Helical" evidence="8">
    <location>
        <begin position="118"/>
        <end position="140"/>
    </location>
</feature>
<dbReference type="AlphaFoldDB" id="A0A917QEH6"/>
<dbReference type="SUPFAM" id="SSF161098">
    <property type="entry name" value="MetI-like"/>
    <property type="match status" value="1"/>
</dbReference>
<evidence type="ECO:0000313" key="11">
    <source>
        <dbReference type="Proteomes" id="UP000600449"/>
    </source>
</evidence>
<evidence type="ECO:0000256" key="8">
    <source>
        <dbReference type="RuleBase" id="RU363032"/>
    </source>
</evidence>
<accession>A0A917QEH6</accession>
<feature type="transmembrane region" description="Helical" evidence="8">
    <location>
        <begin position="251"/>
        <end position="273"/>
    </location>
</feature>
<evidence type="ECO:0000256" key="5">
    <source>
        <dbReference type="ARBA" id="ARBA00022692"/>
    </source>
</evidence>
<name>A0A917QEH6_9HYPH</name>
<feature type="transmembrane region" description="Helical" evidence="8">
    <location>
        <begin position="208"/>
        <end position="230"/>
    </location>
</feature>
<dbReference type="CDD" id="cd06261">
    <property type="entry name" value="TM_PBP2"/>
    <property type="match status" value="1"/>
</dbReference>
<dbReference type="InterPro" id="IPR035906">
    <property type="entry name" value="MetI-like_sf"/>
</dbReference>
<feature type="transmembrane region" description="Helical" evidence="8">
    <location>
        <begin position="66"/>
        <end position="88"/>
    </location>
</feature>
<feature type="transmembrane region" description="Helical" evidence="8">
    <location>
        <begin position="95"/>
        <end position="112"/>
    </location>
</feature>
<feature type="domain" description="ABC transmembrane type-1" evidence="9">
    <location>
        <begin position="66"/>
        <end position="272"/>
    </location>
</feature>
<gene>
    <name evidence="10" type="ORF">GCM10011322_37360</name>
</gene>
<evidence type="ECO:0000256" key="2">
    <source>
        <dbReference type="ARBA" id="ARBA00007069"/>
    </source>
</evidence>
<dbReference type="PANTHER" id="PTHR42929">
    <property type="entry name" value="INNER MEMBRANE ABC TRANSPORTER PERMEASE PROTEIN YDCU-RELATED-RELATED"/>
    <property type="match status" value="1"/>
</dbReference>
<sequence>MASLDPRKAGPLAMAPVAALLVVGFLVPLVLVAWLSLMPERTFGLDAGLTLANYATAFEDGYIVPLGWSLFFAAATTAICLLVAWPMAKTLARRGSAFALVVTILVALPIFVSESVRLFGTALFLMPRGGILAGSLNALFGFQVGSILYTKTATLLGLVYVYLPFALFPMILGLSQVPRDQVEAARDLGASRWQVLREVELPNAMPGLLIGGLLVFVLAFGANTEANILGGQSVAVITKSIDQRFSYAQDWPLGSALTILVCAITAAVVFPVLERIDLDRLLRR</sequence>
<comment type="subcellular location">
    <subcellularLocation>
        <location evidence="1 8">Cell membrane</location>
        <topology evidence="1 8">Multi-pass membrane protein</topology>
    </subcellularLocation>
</comment>
<feature type="transmembrane region" description="Helical" evidence="8">
    <location>
        <begin position="152"/>
        <end position="172"/>
    </location>
</feature>
<evidence type="ECO:0000313" key="10">
    <source>
        <dbReference type="EMBL" id="GGK46799.1"/>
    </source>
</evidence>
<keyword evidence="7 8" id="KW-0472">Membrane</keyword>
<dbReference type="PANTHER" id="PTHR42929:SF1">
    <property type="entry name" value="INNER MEMBRANE ABC TRANSPORTER PERMEASE PROTEIN YDCU-RELATED"/>
    <property type="match status" value="1"/>
</dbReference>
<evidence type="ECO:0000256" key="3">
    <source>
        <dbReference type="ARBA" id="ARBA00022448"/>
    </source>
</evidence>
<dbReference type="Pfam" id="PF00528">
    <property type="entry name" value="BPD_transp_1"/>
    <property type="match status" value="1"/>
</dbReference>
<evidence type="ECO:0000256" key="7">
    <source>
        <dbReference type="ARBA" id="ARBA00023136"/>
    </source>
</evidence>
<feature type="transmembrane region" description="Helical" evidence="8">
    <location>
        <begin position="12"/>
        <end position="35"/>
    </location>
</feature>
<evidence type="ECO:0000256" key="6">
    <source>
        <dbReference type="ARBA" id="ARBA00022989"/>
    </source>
</evidence>
<reference evidence="10 11" key="1">
    <citation type="journal article" date="2014" name="Int. J. Syst. Evol. Microbiol.">
        <title>Complete genome sequence of Corynebacterium casei LMG S-19264T (=DSM 44701T), isolated from a smear-ripened cheese.</title>
        <authorList>
            <consortium name="US DOE Joint Genome Institute (JGI-PGF)"/>
            <person name="Walter F."/>
            <person name="Albersmeier A."/>
            <person name="Kalinowski J."/>
            <person name="Ruckert C."/>
        </authorList>
    </citation>
    <scope>NUCLEOTIDE SEQUENCE [LARGE SCALE GENOMIC DNA]</scope>
    <source>
        <strain evidence="10 11">CGMCC 1.9161</strain>
    </source>
</reference>
<organism evidence="10 11">
    <name type="scientific">Salinarimonas ramus</name>
    <dbReference type="NCBI Taxonomy" id="690164"/>
    <lineage>
        <taxon>Bacteria</taxon>
        <taxon>Pseudomonadati</taxon>
        <taxon>Pseudomonadota</taxon>
        <taxon>Alphaproteobacteria</taxon>
        <taxon>Hyphomicrobiales</taxon>
        <taxon>Salinarimonadaceae</taxon>
        <taxon>Salinarimonas</taxon>
    </lineage>
</organism>
<dbReference type="Gene3D" id="1.10.3720.10">
    <property type="entry name" value="MetI-like"/>
    <property type="match status" value="1"/>
</dbReference>
<proteinExistence type="inferred from homology"/>
<evidence type="ECO:0000259" key="9">
    <source>
        <dbReference type="PROSITE" id="PS50928"/>
    </source>
</evidence>
<evidence type="ECO:0000256" key="4">
    <source>
        <dbReference type="ARBA" id="ARBA00022475"/>
    </source>
</evidence>
<comment type="caution">
    <text evidence="10">The sequence shown here is derived from an EMBL/GenBank/DDBJ whole genome shotgun (WGS) entry which is preliminary data.</text>
</comment>
<dbReference type="EMBL" id="BMMF01000012">
    <property type="protein sequence ID" value="GGK46799.1"/>
    <property type="molecule type" value="Genomic_DNA"/>
</dbReference>
<keyword evidence="5 8" id="KW-0812">Transmembrane</keyword>
<protein>
    <submittedName>
        <fullName evidence="10">Spermidine/putrescine ABC transporter permease</fullName>
    </submittedName>
</protein>
<keyword evidence="4" id="KW-1003">Cell membrane</keyword>
<dbReference type="Proteomes" id="UP000600449">
    <property type="component" value="Unassembled WGS sequence"/>
</dbReference>
<keyword evidence="3 8" id="KW-0813">Transport</keyword>
<evidence type="ECO:0000256" key="1">
    <source>
        <dbReference type="ARBA" id="ARBA00004651"/>
    </source>
</evidence>
<keyword evidence="6 8" id="KW-1133">Transmembrane helix</keyword>